<evidence type="ECO:0000313" key="4">
    <source>
        <dbReference type="Proteomes" id="UP001589654"/>
    </source>
</evidence>
<comment type="caution">
    <text evidence="3">The sequence shown here is derived from an EMBL/GenBank/DDBJ whole genome shotgun (WGS) entry which is preliminary data.</text>
</comment>
<dbReference type="InterPro" id="IPR002931">
    <property type="entry name" value="Transglutaminase-like"/>
</dbReference>
<sequence length="598" mass="69326">MQFQFPAYSQTKIERSFIYSQAELSQVVELTSNFEVILTVKKKIRVFNQDGLDHAYIGIFHDEFTSIEKFRGEITDPKTGKRIDRLKKKDLTDVSRISNMSIYEDSRISYYELKTGRFPIEVEWEYTTKTDGNVGLPIWRPAPNDHQRVSSSYFKIIYPNHLGLRYKAENIGESPKITHKVGITQLEWELKDHFVLEEPDEEDEIMIKFAPNHFSMEGYSSNMETWKGFGQWIQKLNKGKSVLPEKAKTKVAELIAGREKEVEKIRVLYQYLQDNYRYVSIQLGIGGLMPMSATEVFAMKYGDCKGLSMFMKALLQEAGIPSNYTLVKAGEDAGEVEADFSSNQFNHVILQVPLEKDTVWLECTSKTLPAGFLGDFTMGRNVLVINEEGGALQSTPKYNSTEFNQITINSQFSLLENGNAKVLQTKTMTGLAAQPYVNRYFWQDREDFEKFIYHDLGYSGAHIEKYDLKIDKMKNVPIAEFEHETFLQQFYQSTRKRIIITPKFHKVNSRDIRNHFLHWEEKLNILNLEGMEIESAAPDLSLSEELFEYERVLLFEASELKIGRTVNLHFSEETEEEDIDQVLKKIEKLDSQPIFLKK</sequence>
<evidence type="ECO:0000313" key="3">
    <source>
        <dbReference type="EMBL" id="MFB9213131.1"/>
    </source>
</evidence>
<dbReference type="Pfam" id="PF01841">
    <property type="entry name" value="Transglut_core"/>
    <property type="match status" value="1"/>
</dbReference>
<evidence type="ECO:0000259" key="2">
    <source>
        <dbReference type="Pfam" id="PF12969"/>
    </source>
</evidence>
<keyword evidence="4" id="KW-1185">Reference proteome</keyword>
<reference evidence="3 4" key="1">
    <citation type="submission" date="2024-09" db="EMBL/GenBank/DDBJ databases">
        <authorList>
            <person name="Sun Q."/>
            <person name="Mori K."/>
        </authorList>
    </citation>
    <scope>NUCLEOTIDE SEQUENCE [LARGE SCALE GENOMIC DNA]</scope>
    <source>
        <strain evidence="3 4">CECT 7682</strain>
    </source>
</reference>
<dbReference type="SUPFAM" id="SSF54001">
    <property type="entry name" value="Cysteine proteinases"/>
    <property type="match status" value="1"/>
</dbReference>
<dbReference type="EMBL" id="JBHMEW010000066">
    <property type="protein sequence ID" value="MFB9213131.1"/>
    <property type="molecule type" value="Genomic_DNA"/>
</dbReference>
<protein>
    <submittedName>
        <fullName evidence="3">DUF3857 domain-containing transglutaminase family protein</fullName>
    </submittedName>
</protein>
<name>A0ABV5J8Y4_9BACT</name>
<accession>A0ABV5J8Y4</accession>
<evidence type="ECO:0000259" key="1">
    <source>
        <dbReference type="Pfam" id="PF01841"/>
    </source>
</evidence>
<feature type="domain" description="DUF3857" evidence="2">
    <location>
        <begin position="38"/>
        <end position="192"/>
    </location>
</feature>
<gene>
    <name evidence="3" type="ORF">ACFFUR_15040</name>
</gene>
<dbReference type="Proteomes" id="UP001589654">
    <property type="component" value="Unassembled WGS sequence"/>
</dbReference>
<dbReference type="InterPro" id="IPR038765">
    <property type="entry name" value="Papain-like_cys_pep_sf"/>
</dbReference>
<dbReference type="Gene3D" id="2.60.40.3140">
    <property type="match status" value="1"/>
</dbReference>
<dbReference type="Gene3D" id="3.10.620.30">
    <property type="match status" value="1"/>
</dbReference>
<proteinExistence type="predicted"/>
<organism evidence="3 4">
    <name type="scientific">Echinicola jeungdonensis</name>
    <dbReference type="NCBI Taxonomy" id="709343"/>
    <lineage>
        <taxon>Bacteria</taxon>
        <taxon>Pseudomonadati</taxon>
        <taxon>Bacteroidota</taxon>
        <taxon>Cytophagia</taxon>
        <taxon>Cytophagales</taxon>
        <taxon>Cyclobacteriaceae</taxon>
        <taxon>Echinicola</taxon>
    </lineage>
</organism>
<feature type="domain" description="Transglutaminase-like" evidence="1">
    <location>
        <begin position="251"/>
        <end position="361"/>
    </location>
</feature>
<dbReference type="InterPro" id="IPR024618">
    <property type="entry name" value="DUF3857"/>
</dbReference>
<dbReference type="Pfam" id="PF12969">
    <property type="entry name" value="DUF3857"/>
    <property type="match status" value="1"/>
</dbReference>